<comment type="caution">
    <text evidence="1">The sequence shown here is derived from an EMBL/GenBank/DDBJ whole genome shotgun (WGS) entry which is preliminary data.</text>
</comment>
<keyword evidence="2" id="KW-1185">Reference proteome</keyword>
<evidence type="ECO:0000313" key="1">
    <source>
        <dbReference type="EMBL" id="KAA6118693.1"/>
    </source>
</evidence>
<organism evidence="1 2">
    <name type="scientific">Candidatus Pantoea gossypiicola</name>
    <dbReference type="NCBI Taxonomy" id="2608008"/>
    <lineage>
        <taxon>Bacteria</taxon>
        <taxon>Pseudomonadati</taxon>
        <taxon>Pseudomonadota</taxon>
        <taxon>Gammaproteobacteria</taxon>
        <taxon>Enterobacterales</taxon>
        <taxon>Erwiniaceae</taxon>
        <taxon>Pantoea</taxon>
    </lineage>
</organism>
<dbReference type="EMBL" id="VWVM01000027">
    <property type="protein sequence ID" value="KAA6118693.1"/>
    <property type="molecule type" value="Genomic_DNA"/>
</dbReference>
<reference evidence="1 2" key="1">
    <citation type="submission" date="2019-09" db="EMBL/GenBank/DDBJ databases">
        <title>Genomic diversity of phyloplane-associated Pantoea species in Pakistan cotton crop.</title>
        <authorList>
            <person name="Tufail M.R."/>
            <person name="Cook D.R."/>
        </authorList>
    </citation>
    <scope>NUCLEOTIDE SEQUENCE [LARGE SCALE GENOMIC DNA]</scope>
    <source>
        <strain evidence="1 2">B_8</strain>
    </source>
</reference>
<gene>
    <name evidence="1" type="ORF">F3I20_22065</name>
</gene>
<proteinExistence type="predicted"/>
<sequence>MMTVKTHTGTVITRDGEKCVKLHQSATTWVVSGKEYYYKEAGRRGGIAGTRARLLLESVSPITITEMVKDGK</sequence>
<evidence type="ECO:0000313" key="2">
    <source>
        <dbReference type="Proteomes" id="UP000324255"/>
    </source>
</evidence>
<dbReference type="AlphaFoldDB" id="A0AB34CDG2"/>
<protein>
    <submittedName>
        <fullName evidence="1">Uncharacterized protein</fullName>
    </submittedName>
</protein>
<name>A0AB34CDG2_9GAMM</name>
<accession>A0AB34CDG2</accession>
<dbReference type="Proteomes" id="UP000324255">
    <property type="component" value="Unassembled WGS sequence"/>
</dbReference>
<dbReference type="RefSeq" id="WP_150015724.1">
    <property type="nucleotide sequence ID" value="NZ_VWVM01000027.1"/>
</dbReference>